<dbReference type="SMART" id="SM00530">
    <property type="entry name" value="HTH_XRE"/>
    <property type="match status" value="1"/>
</dbReference>
<reference evidence="2 3" key="1">
    <citation type="journal article" date="2019" name="Nat. Commun.">
        <title>The antimicrobial potential of Streptomyces from insect microbiomes.</title>
        <authorList>
            <person name="Chevrette M.G."/>
            <person name="Carlson C.M."/>
            <person name="Ortega H.E."/>
            <person name="Thomas C."/>
            <person name="Ananiev G.E."/>
            <person name="Barns K.J."/>
            <person name="Book A.J."/>
            <person name="Cagnazzo J."/>
            <person name="Carlos C."/>
            <person name="Flanigan W."/>
            <person name="Grubbs K.J."/>
            <person name="Horn H.A."/>
            <person name="Hoffmann F.M."/>
            <person name="Klassen J.L."/>
            <person name="Knack J.J."/>
            <person name="Lewin G.R."/>
            <person name="McDonald B.R."/>
            <person name="Muller L."/>
            <person name="Melo W.G.P."/>
            <person name="Pinto-Tomas A.A."/>
            <person name="Schmitz A."/>
            <person name="Wendt-Pienkowski E."/>
            <person name="Wildman S."/>
            <person name="Zhao M."/>
            <person name="Zhang F."/>
            <person name="Bugni T.S."/>
            <person name="Andes D.R."/>
            <person name="Pupo M.T."/>
            <person name="Currie C.R."/>
        </authorList>
    </citation>
    <scope>NUCLEOTIDE SEQUENCE [LARGE SCALE GENOMIC DNA]</scope>
    <source>
        <strain evidence="2 3">SID5840</strain>
    </source>
</reference>
<dbReference type="PROSITE" id="PS50943">
    <property type="entry name" value="HTH_CROC1"/>
    <property type="match status" value="1"/>
</dbReference>
<organism evidence="2 3">
    <name type="scientific">Nocardiopsis alba</name>
    <dbReference type="NCBI Taxonomy" id="53437"/>
    <lineage>
        <taxon>Bacteria</taxon>
        <taxon>Bacillati</taxon>
        <taxon>Actinomycetota</taxon>
        <taxon>Actinomycetes</taxon>
        <taxon>Streptosporangiales</taxon>
        <taxon>Nocardiopsidaceae</taxon>
        <taxon>Nocardiopsis</taxon>
    </lineage>
</organism>
<dbReference type="Pfam" id="PF13560">
    <property type="entry name" value="HTH_31"/>
    <property type="match status" value="1"/>
</dbReference>
<dbReference type="GO" id="GO:0003677">
    <property type="term" value="F:DNA binding"/>
    <property type="evidence" value="ECO:0007669"/>
    <property type="project" value="InterPro"/>
</dbReference>
<dbReference type="CDD" id="cd00093">
    <property type="entry name" value="HTH_XRE"/>
    <property type="match status" value="1"/>
</dbReference>
<accession>A0A7K2INM5</accession>
<dbReference type="SUPFAM" id="SSF47413">
    <property type="entry name" value="lambda repressor-like DNA-binding domains"/>
    <property type="match status" value="1"/>
</dbReference>
<dbReference type="Pfam" id="PF19054">
    <property type="entry name" value="DUF5753"/>
    <property type="match status" value="1"/>
</dbReference>
<evidence type="ECO:0000313" key="2">
    <source>
        <dbReference type="EMBL" id="MYR31437.1"/>
    </source>
</evidence>
<evidence type="ECO:0000313" key="3">
    <source>
        <dbReference type="Proteomes" id="UP000467124"/>
    </source>
</evidence>
<dbReference type="InterPro" id="IPR001387">
    <property type="entry name" value="Cro/C1-type_HTH"/>
</dbReference>
<evidence type="ECO:0000259" key="1">
    <source>
        <dbReference type="PROSITE" id="PS50943"/>
    </source>
</evidence>
<proteinExistence type="predicted"/>
<feature type="domain" description="HTH cro/C1-type" evidence="1">
    <location>
        <begin position="18"/>
        <end position="72"/>
    </location>
</feature>
<dbReference type="InterPro" id="IPR010982">
    <property type="entry name" value="Lambda_DNA-bd_dom_sf"/>
</dbReference>
<dbReference type="AlphaFoldDB" id="A0A7K2INM5"/>
<comment type="caution">
    <text evidence="2">The sequence shown here is derived from an EMBL/GenBank/DDBJ whole genome shotgun (WGS) entry which is preliminary data.</text>
</comment>
<protein>
    <submittedName>
        <fullName evidence="2">Helix-turn-helix domain-containing protein</fullName>
    </submittedName>
</protein>
<gene>
    <name evidence="2" type="ORF">GTW20_03945</name>
</gene>
<dbReference type="Proteomes" id="UP000467124">
    <property type="component" value="Unassembled WGS sequence"/>
</dbReference>
<dbReference type="EMBL" id="WWHY01000001">
    <property type="protein sequence ID" value="MYR31437.1"/>
    <property type="molecule type" value="Genomic_DNA"/>
</dbReference>
<dbReference type="RefSeq" id="WP_161110276.1">
    <property type="nucleotide sequence ID" value="NZ_WWHY01000001.1"/>
</dbReference>
<dbReference type="Gene3D" id="1.10.260.40">
    <property type="entry name" value="lambda repressor-like DNA-binding domains"/>
    <property type="match status" value="1"/>
</dbReference>
<name>A0A7K2INM5_9ACTN</name>
<dbReference type="InterPro" id="IPR043917">
    <property type="entry name" value="DUF5753"/>
</dbReference>
<sequence>MLEPENLDGRRGELSKALRRMRKRTGLTGERLASRVGMSQSKISKIETGKLVPSSTDVERILRALKATPEESKEIAALTRVANTEYQNWRASLRRGLHHKQAELADLEANSSTFRYFLPSMITGLLQTPEYARASLASLPGDHTRALMRRFERQSILYDTSKKFTFLLTEQALRWPLCRRREMSVQVERIAALSELPNVRIGVLPLDRPRIPEGPLSTFTIYDRSMATVETFTGALLIRASQDVGLYLDTFQVFEESALFGSDSRSFLRQVAEGFRG</sequence>